<keyword evidence="1" id="KW-0472">Membrane</keyword>
<gene>
    <name evidence="3" type="ORF">ENS29_14110</name>
</gene>
<dbReference type="PROSITE" id="PS50125">
    <property type="entry name" value="GUANYLATE_CYCLASE_2"/>
    <property type="match status" value="1"/>
</dbReference>
<evidence type="ECO:0000256" key="1">
    <source>
        <dbReference type="SAM" id="Phobius"/>
    </source>
</evidence>
<comment type="caution">
    <text evidence="3">The sequence shown here is derived from an EMBL/GenBank/DDBJ whole genome shotgun (WGS) entry which is preliminary data.</text>
</comment>
<dbReference type="EMBL" id="DSUH01000324">
    <property type="protein sequence ID" value="HGU33962.1"/>
    <property type="molecule type" value="Genomic_DNA"/>
</dbReference>
<dbReference type="AlphaFoldDB" id="A0A7C4RTS4"/>
<feature type="transmembrane region" description="Helical" evidence="1">
    <location>
        <begin position="327"/>
        <end position="343"/>
    </location>
</feature>
<dbReference type="InterPro" id="IPR007890">
    <property type="entry name" value="CHASE2"/>
</dbReference>
<dbReference type="SUPFAM" id="SSF55073">
    <property type="entry name" value="Nucleotide cyclase"/>
    <property type="match status" value="1"/>
</dbReference>
<protein>
    <submittedName>
        <fullName evidence="3">Adenylate/guanylate cyclase domain-containing protein</fullName>
    </submittedName>
</protein>
<dbReference type="PANTHER" id="PTHR43081:SF1">
    <property type="entry name" value="ADENYLATE CYCLASE, TERMINAL-DIFFERENTIATION SPECIFIC"/>
    <property type="match status" value="1"/>
</dbReference>
<dbReference type="CDD" id="cd07302">
    <property type="entry name" value="CHD"/>
    <property type="match status" value="1"/>
</dbReference>
<dbReference type="InterPro" id="IPR050697">
    <property type="entry name" value="Adenylyl/Guanylyl_Cyclase_3/4"/>
</dbReference>
<feature type="transmembrane region" description="Helical" evidence="1">
    <location>
        <begin position="297"/>
        <end position="315"/>
    </location>
</feature>
<evidence type="ECO:0000259" key="2">
    <source>
        <dbReference type="PROSITE" id="PS50125"/>
    </source>
</evidence>
<dbReference type="GO" id="GO:0006171">
    <property type="term" value="P:cAMP biosynthetic process"/>
    <property type="evidence" value="ECO:0007669"/>
    <property type="project" value="TreeGrafter"/>
</dbReference>
<evidence type="ECO:0000313" key="3">
    <source>
        <dbReference type="EMBL" id="HGU33962.1"/>
    </source>
</evidence>
<feature type="domain" description="Guanylate cyclase" evidence="2">
    <location>
        <begin position="411"/>
        <end position="549"/>
    </location>
</feature>
<dbReference type="SMART" id="SM00044">
    <property type="entry name" value="CYCc"/>
    <property type="match status" value="1"/>
</dbReference>
<sequence length="607" mass="67418">MLEFPELKTYDLFLNWQPHETVSQNRITIVTITEADISELGKWPITDEKLSQAIGTLLQYKPLAIGLDIYRDISVPPGSDDLAALMVGNAQIIAAMKCVSASASSIKPPEVLQDSDRIGFVDIIIDRDGLVRRGILYMDNGTDFFYSFDLLMAIKFLSIRGLSFGRSENDPNVVQLGTMPIAPFTSNDGGYCRADDGGYQFLLDYKDDGLNIPRIKMTQLLKNVIDESIIAGRLIFLGVEAESVKDYFNVPVRTQLQASNRKSGVELHAMITNQLIAYGLGERKPIRSFSQTVEVCWIFFWSILGGALGYQAVSIKKLILIELSGQILIGIIAFSVFIEALWIPVVPPILAWSLSTGMTPSILLGIEKHKRQQVMSIFSALVSKEFADTICEQADSILQQGSIIPKPLVATILFMDIKGFTSITENLRPEILFFWLNRIISLMTEQIVAHQGVVCKFIGDAIMAAFGAPLARASFAEIQQDAIHAIDAALAMQYQMIQLNQQNQIDLLPLATMRIGIYTGSVLSGSVGNKNRMEYTLIGDPVNIASRLESFSKSTFVLDPLISPSRICIGESTYELVHDFFQIIEMGEMYFKGKNLPVHVYRVIGRK</sequence>
<keyword evidence="1" id="KW-1133">Transmembrane helix</keyword>
<dbReference type="InterPro" id="IPR029787">
    <property type="entry name" value="Nucleotide_cyclase"/>
</dbReference>
<dbReference type="Gene3D" id="3.30.70.1230">
    <property type="entry name" value="Nucleotide cyclase"/>
    <property type="match status" value="1"/>
</dbReference>
<dbReference type="Pfam" id="PF05226">
    <property type="entry name" value="CHASE2"/>
    <property type="match status" value="1"/>
</dbReference>
<dbReference type="GO" id="GO:0004016">
    <property type="term" value="F:adenylate cyclase activity"/>
    <property type="evidence" value="ECO:0007669"/>
    <property type="project" value="UniProtKB-ARBA"/>
</dbReference>
<dbReference type="InterPro" id="IPR001054">
    <property type="entry name" value="A/G_cyclase"/>
</dbReference>
<dbReference type="Pfam" id="PF00211">
    <property type="entry name" value="Guanylate_cyc"/>
    <property type="match status" value="1"/>
</dbReference>
<dbReference type="PANTHER" id="PTHR43081">
    <property type="entry name" value="ADENYLATE CYCLASE, TERMINAL-DIFFERENTIATION SPECIFIC-RELATED"/>
    <property type="match status" value="1"/>
</dbReference>
<keyword evidence="1" id="KW-0812">Transmembrane</keyword>
<name>A0A7C4RTS4_9BACT</name>
<proteinExistence type="predicted"/>
<dbReference type="SMART" id="SM01080">
    <property type="entry name" value="CHASE2"/>
    <property type="match status" value="1"/>
</dbReference>
<reference evidence="3" key="1">
    <citation type="journal article" date="2020" name="mSystems">
        <title>Genome- and Community-Level Interaction Insights into Carbon Utilization and Element Cycling Functions of Hydrothermarchaeota in Hydrothermal Sediment.</title>
        <authorList>
            <person name="Zhou Z."/>
            <person name="Liu Y."/>
            <person name="Xu W."/>
            <person name="Pan J."/>
            <person name="Luo Z.H."/>
            <person name="Li M."/>
        </authorList>
    </citation>
    <scope>NUCLEOTIDE SEQUENCE [LARGE SCALE GENOMIC DNA]</scope>
    <source>
        <strain evidence="3">SpSt-477</strain>
    </source>
</reference>
<organism evidence="3">
    <name type="scientific">Desulfatirhabdium butyrativorans</name>
    <dbReference type="NCBI Taxonomy" id="340467"/>
    <lineage>
        <taxon>Bacteria</taxon>
        <taxon>Pseudomonadati</taxon>
        <taxon>Thermodesulfobacteriota</taxon>
        <taxon>Desulfobacteria</taxon>
        <taxon>Desulfobacterales</taxon>
        <taxon>Desulfatirhabdiaceae</taxon>
        <taxon>Desulfatirhabdium</taxon>
    </lineage>
</organism>
<dbReference type="GO" id="GO:0035556">
    <property type="term" value="P:intracellular signal transduction"/>
    <property type="evidence" value="ECO:0007669"/>
    <property type="project" value="InterPro"/>
</dbReference>
<accession>A0A7C4RTS4</accession>